<dbReference type="EMBL" id="AP023099">
    <property type="protein sequence ID" value="BCE91944.1"/>
    <property type="molecule type" value="Genomic_DNA"/>
</dbReference>
<protein>
    <submittedName>
        <fullName evidence="2">Uncharacterized protein</fullName>
    </submittedName>
</protein>
<reference evidence="2" key="3">
    <citation type="submission" date="2020-05" db="EMBL/GenBank/DDBJ databases">
        <title>Complete genome sequence of Bradyrhizobium diazoefficiens XF4 isolated from soybean nodule.</title>
        <authorList>
            <person name="Noda R."/>
            <person name="Kakizaki K."/>
            <person name="Minamisawa K."/>
        </authorList>
    </citation>
    <scope>NUCLEOTIDE SEQUENCE</scope>
    <source>
        <strain evidence="2">XF4</strain>
    </source>
</reference>
<accession>A0A809ZDF5</accession>
<evidence type="ECO:0000313" key="2">
    <source>
        <dbReference type="EMBL" id="BCE48428.1"/>
    </source>
</evidence>
<sequence>MIIEAIILGVALYAGLSSIGDAIDNVAVGIEQASLNQMAFFQDDEDDEEGK</sequence>
<proteinExistence type="predicted"/>
<reference evidence="3" key="2">
    <citation type="submission" date="2020-05" db="EMBL/GenBank/DDBJ databases">
        <title>Complete genome sequence of Bradyrhizobium diazoefficiens XF10 isolated from soybean nodule.</title>
        <authorList>
            <person name="Noda R."/>
            <person name="Kakizaki K."/>
            <person name="Minamisawa K."/>
        </authorList>
    </citation>
    <scope>NUCLEOTIDE SEQUENCE</scope>
    <source>
        <strain evidence="3">XF10</strain>
    </source>
</reference>
<gene>
    <name evidence="3" type="ORF">XF10B_47420</name>
    <name evidence="1" type="ORF">XF1B_48440</name>
    <name evidence="2" type="ORF">XF4B_47770</name>
</gene>
<organism evidence="2">
    <name type="scientific">Bradyrhizobium diazoefficiens</name>
    <dbReference type="NCBI Taxonomy" id="1355477"/>
    <lineage>
        <taxon>Bacteria</taxon>
        <taxon>Pseudomonadati</taxon>
        <taxon>Pseudomonadota</taxon>
        <taxon>Alphaproteobacteria</taxon>
        <taxon>Hyphomicrobiales</taxon>
        <taxon>Nitrobacteraceae</taxon>
        <taxon>Bradyrhizobium</taxon>
    </lineage>
</organism>
<dbReference type="AlphaFoldDB" id="A0A809ZDF5"/>
<evidence type="ECO:0000313" key="3">
    <source>
        <dbReference type="EMBL" id="BCE91944.1"/>
    </source>
</evidence>
<name>A0A809ZDF5_9BRAD</name>
<dbReference type="EMBL" id="AP023091">
    <property type="protein sequence ID" value="BCE22163.1"/>
    <property type="molecule type" value="Genomic_DNA"/>
</dbReference>
<evidence type="ECO:0000313" key="1">
    <source>
        <dbReference type="EMBL" id="BCE22163.1"/>
    </source>
</evidence>
<reference evidence="1" key="1">
    <citation type="submission" date="2020-05" db="EMBL/GenBank/DDBJ databases">
        <title>Complete genome sequence of Bradyrhizobium diazoefficiens XF1 isolated from soybean nodule.</title>
        <authorList>
            <person name="Noda R."/>
            <person name="Kakizaki K."/>
            <person name="Minamisawa K."/>
        </authorList>
    </citation>
    <scope>NUCLEOTIDE SEQUENCE</scope>
    <source>
        <strain evidence="1">XF1</strain>
    </source>
</reference>
<dbReference type="EMBL" id="AP023094">
    <property type="protein sequence ID" value="BCE48428.1"/>
    <property type="molecule type" value="Genomic_DNA"/>
</dbReference>